<dbReference type="GO" id="GO:0043596">
    <property type="term" value="C:nuclear replication fork"/>
    <property type="evidence" value="ECO:0007669"/>
    <property type="project" value="TreeGrafter"/>
</dbReference>
<feature type="coiled-coil region" evidence="9">
    <location>
        <begin position="23"/>
        <end position="57"/>
    </location>
</feature>
<dbReference type="PANTHER" id="PTHR13454:SF11">
    <property type="entry name" value="PROTEIN MCM10 HOMOLOG"/>
    <property type="match status" value="1"/>
</dbReference>
<keyword evidence="8" id="KW-0539">Nucleus</keyword>
<sequence length="796" mass="89547">MDVPLKISVRHFGNKKDWHAQGQASSDLKIQALEKKIQELQNEIKEKDKKIAFLTKQNKANVIKNDKLNDEKSNGLKNLTKAADENSSTSDGLKKLTEAAIKNSPKSNKQSSIASKSKNNNFKKSFTNETSLNIKESNSSDSDSDWGELDGTKDNNLTDQGKEIKRILQENEMEKLTKTLSKTKKILKTTTPHSSSTSNKPTNGMNIYREEYSGIRIINPKVSYDEMRRMMEGKDYVKLLNIQSSLKDSPNDWVTMGVIVNKMNGLTSRNGNKYGKWFMSDLSNCQKFVSFMLFSKTLEEHWKISQGSVIALLNPKIMESSEKFKGDGTTLTIDNPKNLLLMGSSKDFGICKSTTAKGAKCSNVVNKLVCEVCEFHLNKAHKQSLQKRPDLNTSYSGVGVPKKFNMYKDAKMVFYGGESYTPNRSAKKRKITLESVIEHKRKVGSEVPLFAKNDPVPEKKIDKMSPASDCVEKGKLKDLLLIPSPGARNLLAQLKKESGYEEKEEESLNSKAASPVKNMKASEILNLVHQNKTRKFTYSPIKSSPQKTRVFPTQKSGDGPQLGRGLGQWDEVNLDLSPEADNSTKQNKKAIGKIRLFGGIEKEDPNCIRPKITDEKKKLIREKVNKDMGIDDVGKDDKNTPKRKLIGGLDLNDPKVRALIDKQSAYSGALAEEDADKMNSYFGQLEKRDEIENKMASTFSVECKVVSCSQCGYSRVSKPGKICKDERHDLKWSKAERRFFKCKECGNRTTSVERIPTKQCDKCGSLNFERTSMLIERKLPQLPSEELHLTTEKEGF</sequence>
<evidence type="ECO:0000313" key="13">
    <source>
        <dbReference type="Proteomes" id="UP000549394"/>
    </source>
</evidence>
<dbReference type="GO" id="GO:0003688">
    <property type="term" value="F:DNA replication origin binding"/>
    <property type="evidence" value="ECO:0007669"/>
    <property type="project" value="TreeGrafter"/>
</dbReference>
<evidence type="ECO:0000256" key="6">
    <source>
        <dbReference type="ARBA" id="ARBA00022771"/>
    </source>
</evidence>
<feature type="region of interest" description="Disordered" evidence="10">
    <location>
        <begin position="100"/>
        <end position="160"/>
    </location>
</feature>
<evidence type="ECO:0000256" key="10">
    <source>
        <dbReference type="SAM" id="MobiDB-lite"/>
    </source>
</evidence>
<keyword evidence="5" id="KW-0479">Metal-binding</keyword>
<feature type="compositionally biased region" description="Polar residues" evidence="10">
    <location>
        <begin position="127"/>
        <end position="141"/>
    </location>
</feature>
<organism evidence="12 13">
    <name type="scientific">Dimorphilus gyrociliatus</name>
    <dbReference type="NCBI Taxonomy" id="2664684"/>
    <lineage>
        <taxon>Eukaryota</taxon>
        <taxon>Metazoa</taxon>
        <taxon>Spiralia</taxon>
        <taxon>Lophotrochozoa</taxon>
        <taxon>Annelida</taxon>
        <taxon>Polychaeta</taxon>
        <taxon>Polychaeta incertae sedis</taxon>
        <taxon>Dinophilidae</taxon>
        <taxon>Dimorphilus</taxon>
    </lineage>
</organism>
<keyword evidence="13" id="KW-1185">Reference proteome</keyword>
<evidence type="ECO:0000313" key="12">
    <source>
        <dbReference type="EMBL" id="CAD5122841.1"/>
    </source>
</evidence>
<dbReference type="Pfam" id="PF22379">
    <property type="entry name" value="OB_MCM10"/>
    <property type="match status" value="1"/>
</dbReference>
<evidence type="ECO:0000256" key="8">
    <source>
        <dbReference type="ARBA" id="ARBA00023242"/>
    </source>
</evidence>
<evidence type="ECO:0000256" key="7">
    <source>
        <dbReference type="ARBA" id="ARBA00022833"/>
    </source>
</evidence>
<dbReference type="GO" id="GO:0008270">
    <property type="term" value="F:zinc ion binding"/>
    <property type="evidence" value="ECO:0007669"/>
    <property type="project" value="UniProtKB-KW"/>
</dbReference>
<dbReference type="EMBL" id="CAJFCJ010000018">
    <property type="protein sequence ID" value="CAD5122841.1"/>
    <property type="molecule type" value="Genomic_DNA"/>
</dbReference>
<dbReference type="GO" id="GO:0006270">
    <property type="term" value="P:DNA replication initiation"/>
    <property type="evidence" value="ECO:0007669"/>
    <property type="project" value="InterPro"/>
</dbReference>
<evidence type="ECO:0000256" key="2">
    <source>
        <dbReference type="ARBA" id="ARBA00009679"/>
    </source>
</evidence>
<feature type="domain" description="Replication factor Mcm10 C-terminal" evidence="11">
    <location>
        <begin position="445"/>
        <end position="791"/>
    </location>
</feature>
<dbReference type="InterPro" id="IPR040184">
    <property type="entry name" value="Mcm10"/>
</dbReference>
<dbReference type="InterPro" id="IPR015408">
    <property type="entry name" value="Znf_Mcm10/DnaG"/>
</dbReference>
<dbReference type="Gene3D" id="2.40.50.140">
    <property type="entry name" value="Nucleic acid-binding proteins"/>
    <property type="match status" value="1"/>
</dbReference>
<evidence type="ECO:0000256" key="3">
    <source>
        <dbReference type="ARBA" id="ARBA00017770"/>
    </source>
</evidence>
<gene>
    <name evidence="12" type="ORF">DGYR_LOCUS10591</name>
</gene>
<name>A0A7I8W2Q9_9ANNE</name>
<dbReference type="SMART" id="SM01280">
    <property type="entry name" value="Mcm10"/>
    <property type="match status" value="1"/>
</dbReference>
<dbReference type="Proteomes" id="UP000549394">
    <property type="component" value="Unassembled WGS sequence"/>
</dbReference>
<feature type="compositionally biased region" description="Polar residues" evidence="10">
    <location>
        <begin position="540"/>
        <end position="556"/>
    </location>
</feature>
<keyword evidence="7" id="KW-0862">Zinc</keyword>
<dbReference type="GO" id="GO:0003697">
    <property type="term" value="F:single-stranded DNA binding"/>
    <property type="evidence" value="ECO:0007669"/>
    <property type="project" value="InterPro"/>
</dbReference>
<comment type="caution">
    <text evidence="12">The sequence shown here is derived from an EMBL/GenBank/DDBJ whole genome shotgun (WGS) entry which is preliminary data.</text>
</comment>
<comment type="similarity">
    <text evidence="2">Belongs to the MCM10 family.</text>
</comment>
<evidence type="ECO:0000256" key="9">
    <source>
        <dbReference type="SAM" id="Coils"/>
    </source>
</evidence>
<dbReference type="Pfam" id="PF09329">
    <property type="entry name" value="zf-primase"/>
    <property type="match status" value="1"/>
</dbReference>
<dbReference type="Pfam" id="PF24863">
    <property type="entry name" value="zf-CCCH_Mcm10"/>
    <property type="match status" value="1"/>
</dbReference>
<proteinExistence type="inferred from homology"/>
<dbReference type="InterPro" id="IPR015411">
    <property type="entry name" value="Rep_factor_Mcm10_C"/>
</dbReference>
<evidence type="ECO:0000256" key="4">
    <source>
        <dbReference type="ARBA" id="ARBA00022705"/>
    </source>
</evidence>
<dbReference type="PANTHER" id="PTHR13454">
    <property type="entry name" value="PROTEIN MCM10 HOMOLOG"/>
    <property type="match status" value="1"/>
</dbReference>
<dbReference type="AlphaFoldDB" id="A0A7I8W2Q9"/>
<comment type="subcellular location">
    <subcellularLocation>
        <location evidence="1">Nucleus</location>
    </subcellularLocation>
</comment>
<dbReference type="OrthoDB" id="6093546at2759"/>
<keyword evidence="9" id="KW-0175">Coiled coil</keyword>
<feature type="region of interest" description="Disordered" evidence="10">
    <location>
        <begin position="539"/>
        <end position="564"/>
    </location>
</feature>
<evidence type="ECO:0000259" key="11">
    <source>
        <dbReference type="SMART" id="SM01280"/>
    </source>
</evidence>
<dbReference type="InterPro" id="IPR012340">
    <property type="entry name" value="NA-bd_OB-fold"/>
</dbReference>
<evidence type="ECO:0000256" key="5">
    <source>
        <dbReference type="ARBA" id="ARBA00022723"/>
    </source>
</evidence>
<reference evidence="12 13" key="1">
    <citation type="submission" date="2020-08" db="EMBL/GenBank/DDBJ databases">
        <authorList>
            <person name="Hejnol A."/>
        </authorList>
    </citation>
    <scope>NUCLEOTIDE SEQUENCE [LARGE SCALE GENOMIC DNA]</scope>
</reference>
<accession>A0A7I8W2Q9</accession>
<evidence type="ECO:0000256" key="1">
    <source>
        <dbReference type="ARBA" id="ARBA00004123"/>
    </source>
</evidence>
<keyword evidence="4" id="KW-0235">DNA replication</keyword>
<dbReference type="InterPro" id="IPR055065">
    <property type="entry name" value="OB_MCM10"/>
</dbReference>
<keyword evidence="6" id="KW-0863">Zinc-finger</keyword>
<feature type="compositionally biased region" description="Low complexity" evidence="10">
    <location>
        <begin position="106"/>
        <end position="125"/>
    </location>
</feature>
<dbReference type="Pfam" id="PF09332">
    <property type="entry name" value="Mcm10"/>
    <property type="match status" value="1"/>
</dbReference>
<dbReference type="InterPro" id="IPR056791">
    <property type="entry name" value="Znf_Mcm10_C"/>
</dbReference>
<protein>
    <recommendedName>
        <fullName evidence="3">Protein MCM10 homolog</fullName>
    </recommendedName>
</protein>